<gene>
    <name evidence="1" type="ORF">PHYPSEUDO_006054</name>
</gene>
<proteinExistence type="predicted"/>
<keyword evidence="2" id="KW-1185">Reference proteome</keyword>
<name>A0A8T1VKD8_9STRA</name>
<accession>A0A8T1VKD8</accession>
<organism evidence="1 2">
    <name type="scientific">Phytophthora pseudosyringae</name>
    <dbReference type="NCBI Taxonomy" id="221518"/>
    <lineage>
        <taxon>Eukaryota</taxon>
        <taxon>Sar</taxon>
        <taxon>Stramenopiles</taxon>
        <taxon>Oomycota</taxon>
        <taxon>Peronosporomycetes</taxon>
        <taxon>Peronosporales</taxon>
        <taxon>Peronosporaceae</taxon>
        <taxon>Phytophthora</taxon>
    </lineage>
</organism>
<dbReference type="Proteomes" id="UP000694044">
    <property type="component" value="Unassembled WGS sequence"/>
</dbReference>
<comment type="caution">
    <text evidence="1">The sequence shown here is derived from an EMBL/GenBank/DDBJ whole genome shotgun (WGS) entry which is preliminary data.</text>
</comment>
<evidence type="ECO:0000313" key="2">
    <source>
        <dbReference type="Proteomes" id="UP000694044"/>
    </source>
</evidence>
<sequence>MRAHQALWKFAEISGSVYAARHAQNRQSLPVSERSDSDTRWLCSRGGLALRRAWLALPESTRVELMRDNPDPAFGFNTSGVVDDVRTNRSTSPRSKQKVKHKCGVKVSGTASSSTTEYAVLDSNTSDRRMHIFRAARVRYHEVVMKEELIRMQIAYNKGSFSRVLESILRSAEGAVHLAKYKDSSTTPAEAIEAAASRLVNVFAVVRGTTMDSPDPSCEGPSEAIALSRINQAYNQYCAAASTLSATERDECGHDAPLLPNGYPWFGRVQPPAATFN</sequence>
<dbReference type="EMBL" id="JAGDFM010000248">
    <property type="protein sequence ID" value="KAG7381396.1"/>
    <property type="molecule type" value="Genomic_DNA"/>
</dbReference>
<evidence type="ECO:0000313" key="1">
    <source>
        <dbReference type="EMBL" id="KAG7381396.1"/>
    </source>
</evidence>
<reference evidence="1" key="1">
    <citation type="submission" date="2021-02" db="EMBL/GenBank/DDBJ databases">
        <authorList>
            <person name="Palmer J.M."/>
        </authorList>
    </citation>
    <scope>NUCLEOTIDE SEQUENCE</scope>
    <source>
        <strain evidence="1">SCRP734</strain>
    </source>
</reference>
<dbReference type="AlphaFoldDB" id="A0A8T1VKD8"/>
<dbReference type="OrthoDB" id="129484at2759"/>
<protein>
    <submittedName>
        <fullName evidence="1">Uncharacterized protein</fullName>
    </submittedName>
</protein>